<gene>
    <name evidence="6" type="primary">ZNF804A</name>
</gene>
<reference evidence="6" key="2">
    <citation type="submission" date="2025-09" db="UniProtKB">
        <authorList>
            <consortium name="Ensembl"/>
        </authorList>
    </citation>
    <scope>IDENTIFICATION</scope>
</reference>
<accession>A0A8D2L2B6</accession>
<dbReference type="OMA" id="THEHWFH"/>
<feature type="compositionally biased region" description="Polar residues" evidence="4">
    <location>
        <begin position="716"/>
        <end position="728"/>
    </location>
</feature>
<feature type="region of interest" description="Disordered" evidence="4">
    <location>
        <begin position="744"/>
        <end position="879"/>
    </location>
</feature>
<feature type="region of interest" description="Disordered" evidence="4">
    <location>
        <begin position="384"/>
        <end position="414"/>
    </location>
</feature>
<evidence type="ECO:0000259" key="5">
    <source>
        <dbReference type="PROSITE" id="PS00028"/>
    </source>
</evidence>
<feature type="region of interest" description="Disordered" evidence="4">
    <location>
        <begin position="707"/>
        <end position="728"/>
    </location>
</feature>
<dbReference type="KEGG" id="vko:123030885"/>
<dbReference type="Proteomes" id="UP000694545">
    <property type="component" value="Unplaced"/>
</dbReference>
<dbReference type="InterPro" id="IPR052445">
    <property type="entry name" value="ZnF-G_patch_domain"/>
</dbReference>
<protein>
    <submittedName>
        <fullName evidence="6">Zinc finger protein 804A</fullName>
    </submittedName>
</protein>
<feature type="compositionally biased region" description="Basic residues" evidence="4">
    <location>
        <begin position="813"/>
        <end position="834"/>
    </location>
</feature>
<dbReference type="PANTHER" id="PTHR17614:SF13">
    <property type="entry name" value="ZINC FINGER PROTEIN 804A"/>
    <property type="match status" value="1"/>
</dbReference>
<evidence type="ECO:0000313" key="7">
    <source>
        <dbReference type="Proteomes" id="UP000694545"/>
    </source>
</evidence>
<evidence type="ECO:0000256" key="4">
    <source>
        <dbReference type="SAM" id="MobiDB-lite"/>
    </source>
</evidence>
<feature type="compositionally biased region" description="Basic and acidic residues" evidence="4">
    <location>
        <begin position="751"/>
        <end position="764"/>
    </location>
</feature>
<dbReference type="PROSITE" id="PS00028">
    <property type="entry name" value="ZINC_FINGER_C2H2_1"/>
    <property type="match status" value="1"/>
</dbReference>
<dbReference type="PANTHER" id="PTHR17614">
    <property type="entry name" value="ZINC FINGER-CONTAINING"/>
    <property type="match status" value="1"/>
</dbReference>
<dbReference type="GeneID" id="123030885"/>
<organism evidence="6 7">
    <name type="scientific">Varanus komodoensis</name>
    <name type="common">Komodo dragon</name>
    <dbReference type="NCBI Taxonomy" id="61221"/>
    <lineage>
        <taxon>Eukaryota</taxon>
        <taxon>Metazoa</taxon>
        <taxon>Chordata</taxon>
        <taxon>Craniata</taxon>
        <taxon>Vertebrata</taxon>
        <taxon>Euteleostomi</taxon>
        <taxon>Lepidosauria</taxon>
        <taxon>Squamata</taxon>
        <taxon>Bifurcata</taxon>
        <taxon>Unidentata</taxon>
        <taxon>Episquamata</taxon>
        <taxon>Toxicofera</taxon>
        <taxon>Anguimorpha</taxon>
        <taxon>Paleoanguimorpha</taxon>
        <taxon>Varanoidea</taxon>
        <taxon>Varanidae</taxon>
        <taxon>Varanus</taxon>
    </lineage>
</organism>
<dbReference type="OrthoDB" id="4822at2759"/>
<proteinExistence type="predicted"/>
<keyword evidence="3" id="KW-0862">Zinc</keyword>
<feature type="compositionally biased region" description="Basic and acidic residues" evidence="4">
    <location>
        <begin position="856"/>
        <end position="866"/>
    </location>
</feature>
<evidence type="ECO:0000313" key="6">
    <source>
        <dbReference type="Ensembl" id="ENSVKKP00000015643.1"/>
    </source>
</evidence>
<evidence type="ECO:0000256" key="3">
    <source>
        <dbReference type="ARBA" id="ARBA00022833"/>
    </source>
</evidence>
<keyword evidence="2" id="KW-0863">Zinc-finger</keyword>
<dbReference type="Ensembl" id="ENSVKKT00000016016.1">
    <property type="protein sequence ID" value="ENSVKKP00000015643.1"/>
    <property type="gene ID" value="ENSVKKG00000010691.1"/>
</dbReference>
<keyword evidence="7" id="KW-1185">Reference proteome</keyword>
<reference evidence="6" key="1">
    <citation type="submission" date="2025-08" db="UniProtKB">
        <authorList>
            <consortium name="Ensembl"/>
        </authorList>
    </citation>
    <scope>IDENTIFICATION</scope>
</reference>
<evidence type="ECO:0000256" key="1">
    <source>
        <dbReference type="ARBA" id="ARBA00022723"/>
    </source>
</evidence>
<dbReference type="InterPro" id="IPR013087">
    <property type="entry name" value="Znf_C2H2_type"/>
</dbReference>
<dbReference type="AlphaFoldDB" id="A0A8D2L2B6"/>
<feature type="compositionally biased region" description="Polar residues" evidence="4">
    <location>
        <begin position="792"/>
        <end position="808"/>
    </location>
</feature>
<keyword evidence="1" id="KW-0479">Metal-binding</keyword>
<dbReference type="GO" id="GO:0008270">
    <property type="term" value="F:zinc ion binding"/>
    <property type="evidence" value="ECO:0007669"/>
    <property type="project" value="UniProtKB-KW"/>
</dbReference>
<dbReference type="SUPFAM" id="SSF57667">
    <property type="entry name" value="beta-beta-alpha zinc fingers"/>
    <property type="match status" value="1"/>
</dbReference>
<dbReference type="InterPro" id="IPR036236">
    <property type="entry name" value="Znf_C2H2_sf"/>
</dbReference>
<sequence>MECYYIVISSAHLSNGHFRNIKGVFRGPLSKNGNKTLDYAEKENTIAKALEDLKANFYCELCDKQYYKHQEFDNHINSYDHAHKQRLKELKQREFARNVASKSRKDERKQEKALQRLHKLAELRKEAACAPGSGPMFRSTTVTIRDNFNDISQCALLDSAQKEQEFNLAMLHSSKAAGNLTSVASLSPDSANNCMPEVKKHGEQMQGLHGHKVGFSFAFPKKAAVKLESSAAAFYEYNDETAADHGLSRRSRFVPGPCSLQVSSAEEIALCSEEKMASVAPLMEKPATQTESTPIQDSMELASEENMTQEVTELTLPMSHSKESAFGDLDCIHVDSAAWVDETLSSVPLGNQALPAKSHSEEHMGNECTGPPVDEECLSQHTPWEENDQNIGSDSPTTEAEIKKGTSDGPIPATPEGQMIALPWKPNSQKRPCEAFVPVLNKHGSTILQWPSEMLIYTNTEPSISYSCNPLCFDFRSSRPNECLEKNKPQSNMPSYFCKAESSQGLVLDHADDSLSGNADCKTDTNMQPCHNAAVDVSLAESSVPEKTQDEYGLDTLWTTENKEKSHNPPKCIQKHSFDNEQPNKVWIKRTHEKWFHRSAKRKRRRKLCHHHYDKITEDNADLPPVAEPQNHCGVDSKHQEFSTDLEQEVGEDGSGNSIVELLPQRSEDPGVENSVAKSTAKQVHQNECSHTVWNTKDDRDCCVNSNHLGRRNKPISPQQSNKPGLNSASWNSVYTRAYCSWSTQRSSSSPEHKHIGYYPDEKCTNQTQPIKRASNSDEPERSHRKRRYHTHSCSSDGSSNAQTCFSEENSRQTHHLAVSRKPKRKRRRKRTRLRCMFTERAPKRSRSVGSPKEVSTADHFPKPPAEENTEPTKTSSTTDYATNIEKVMQTAESQTAPQSEHVLSLENIQGSKCSVTENTPYPEEFTYSASPATEQSVLATMKPRKVLAEAEKHENVDVPEIQAPSKVPSLERNLEPPPPKAFLCHYEVAENRPPEKLHPSANEWLRYNPSLFTAPPPLPFKEAHLNGHAFLTTEQILAPFALPEHTLLLPPENHDKFKDLPCEAYHQIIQQNMLAGKVKLAFPPAAIQPTHNGPLQPLPLPQPQCSTSVTTIHHTVLQQHAAAAAAAAATAATTFKVLQPHQQFLSQVPAISRTPLPHLSVGPRLCPAGHAAIVAPPQFPLLPASVLHPSHLAFPPLPHTLFPSLLSPHPAVIPLQPLF</sequence>
<dbReference type="RefSeq" id="XP_044301121.1">
    <property type="nucleotide sequence ID" value="XM_044445186.1"/>
</dbReference>
<feature type="compositionally biased region" description="Polar residues" evidence="4">
    <location>
        <begin position="389"/>
        <end position="398"/>
    </location>
</feature>
<dbReference type="CTD" id="91752"/>
<evidence type="ECO:0000256" key="2">
    <source>
        <dbReference type="ARBA" id="ARBA00022771"/>
    </source>
</evidence>
<feature type="domain" description="C2H2-type" evidence="5">
    <location>
        <begin position="59"/>
        <end position="81"/>
    </location>
</feature>
<name>A0A8D2L2B6_VARKO</name>
<dbReference type="GO" id="GO:0005634">
    <property type="term" value="C:nucleus"/>
    <property type="evidence" value="ECO:0007669"/>
    <property type="project" value="TreeGrafter"/>
</dbReference>